<gene>
    <name evidence="2" type="ORF">PGTUg99_019200</name>
</gene>
<comment type="caution">
    <text evidence="2">The sequence shown here is derived from an EMBL/GenBank/DDBJ whole genome shotgun (WGS) entry which is preliminary data.</text>
</comment>
<dbReference type="AlphaFoldDB" id="A0A5B0SDV5"/>
<feature type="compositionally biased region" description="Polar residues" evidence="1">
    <location>
        <begin position="84"/>
        <end position="100"/>
    </location>
</feature>
<protein>
    <submittedName>
        <fullName evidence="2">Uncharacterized protein</fullName>
    </submittedName>
</protein>
<feature type="region of interest" description="Disordered" evidence="1">
    <location>
        <begin position="77"/>
        <end position="100"/>
    </location>
</feature>
<organism evidence="2 3">
    <name type="scientific">Puccinia graminis f. sp. tritici</name>
    <dbReference type="NCBI Taxonomy" id="56615"/>
    <lineage>
        <taxon>Eukaryota</taxon>
        <taxon>Fungi</taxon>
        <taxon>Dikarya</taxon>
        <taxon>Basidiomycota</taxon>
        <taxon>Pucciniomycotina</taxon>
        <taxon>Pucciniomycetes</taxon>
        <taxon>Pucciniales</taxon>
        <taxon>Pucciniaceae</taxon>
        <taxon>Puccinia</taxon>
    </lineage>
</organism>
<accession>A0A5B0SDV5</accession>
<sequence length="100" mass="11400">MGPVQHFWDRLILKLRNPEPQALAKGSPQDWMDPIAQSVSPYPSTIPTNNYPRHSSGRICTIIRDRQSRLSITYPQQHIHKKNASSPTRPILRSQLTSTS</sequence>
<evidence type="ECO:0000313" key="3">
    <source>
        <dbReference type="Proteomes" id="UP000325313"/>
    </source>
</evidence>
<name>A0A5B0SDV5_PUCGR</name>
<dbReference type="EMBL" id="VDEP01000037">
    <property type="protein sequence ID" value="KAA1135745.1"/>
    <property type="molecule type" value="Genomic_DNA"/>
</dbReference>
<evidence type="ECO:0000313" key="2">
    <source>
        <dbReference type="EMBL" id="KAA1135745.1"/>
    </source>
</evidence>
<dbReference type="Proteomes" id="UP000325313">
    <property type="component" value="Unassembled WGS sequence"/>
</dbReference>
<evidence type="ECO:0000256" key="1">
    <source>
        <dbReference type="SAM" id="MobiDB-lite"/>
    </source>
</evidence>
<reference evidence="2 3" key="1">
    <citation type="submission" date="2019-05" db="EMBL/GenBank/DDBJ databases">
        <title>Emergence of the Ug99 lineage of the wheat stem rust pathogen through somatic hybridization.</title>
        <authorList>
            <person name="Li F."/>
            <person name="Upadhyaya N.M."/>
            <person name="Sperschneider J."/>
            <person name="Matny O."/>
            <person name="Nguyen-Phuc H."/>
            <person name="Mago R."/>
            <person name="Raley C."/>
            <person name="Miller M.E."/>
            <person name="Silverstein K.A.T."/>
            <person name="Henningsen E."/>
            <person name="Hirsch C.D."/>
            <person name="Visser B."/>
            <person name="Pretorius Z.A."/>
            <person name="Steffenson B.J."/>
            <person name="Schwessinger B."/>
            <person name="Dodds P.N."/>
            <person name="Figueroa M."/>
        </authorList>
    </citation>
    <scope>NUCLEOTIDE SEQUENCE [LARGE SCALE GENOMIC DNA]</scope>
    <source>
        <strain evidence="2 3">Ug99</strain>
    </source>
</reference>
<proteinExistence type="predicted"/>